<dbReference type="EMBL" id="CADIKK010000003">
    <property type="protein sequence ID" value="CAB3779506.1"/>
    <property type="molecule type" value="Genomic_DNA"/>
</dbReference>
<dbReference type="EC" id="1.13.11.75" evidence="6"/>
<dbReference type="PANTHER" id="PTHR10543">
    <property type="entry name" value="BETA-CAROTENE DIOXYGENASE"/>
    <property type="match status" value="1"/>
</dbReference>
<protein>
    <submittedName>
        <fullName evidence="6">Apocarotenoid-15,15'-oxygenase</fullName>
        <ecNumber evidence="6">1.13.11.75</ecNumber>
    </submittedName>
</protein>
<feature type="binding site" evidence="5">
    <location>
        <position position="244"/>
    </location>
    <ligand>
        <name>Fe cation</name>
        <dbReference type="ChEBI" id="CHEBI:24875"/>
        <note>catalytic</note>
    </ligand>
</feature>
<dbReference type="GO" id="GO:0102162">
    <property type="term" value="F:all-trans-8'-apo-beta-carotenal 15,15'-oxygenase activity"/>
    <property type="evidence" value="ECO:0007669"/>
    <property type="project" value="UniProtKB-EC"/>
</dbReference>
<proteinExistence type="inferred from homology"/>
<dbReference type="RefSeq" id="WP_175148312.1">
    <property type="nucleotide sequence ID" value="NZ_CADIKK010000003.1"/>
</dbReference>
<feature type="binding site" evidence="5">
    <location>
        <position position="499"/>
    </location>
    <ligand>
        <name>Fe cation</name>
        <dbReference type="ChEBI" id="CHEBI:24875"/>
        <note>catalytic</note>
    </ligand>
</feature>
<evidence type="ECO:0000256" key="2">
    <source>
        <dbReference type="ARBA" id="ARBA00022723"/>
    </source>
</evidence>
<dbReference type="Proteomes" id="UP000494365">
    <property type="component" value="Unassembled WGS sequence"/>
</dbReference>
<dbReference type="Pfam" id="PF03055">
    <property type="entry name" value="RPE65"/>
    <property type="match status" value="1"/>
</dbReference>
<evidence type="ECO:0000256" key="5">
    <source>
        <dbReference type="PIRSR" id="PIRSR604294-1"/>
    </source>
</evidence>
<evidence type="ECO:0000256" key="1">
    <source>
        <dbReference type="ARBA" id="ARBA00006787"/>
    </source>
</evidence>
<dbReference type="AlphaFoldDB" id="A0A6S7B4W0"/>
<dbReference type="PANTHER" id="PTHR10543:SF24">
    <property type="entry name" value="CAROTENOID ISOMEROOXYGENASE"/>
    <property type="match status" value="1"/>
</dbReference>
<accession>A0A6S7B4W0</accession>
<dbReference type="GO" id="GO:0016121">
    <property type="term" value="P:carotene catabolic process"/>
    <property type="evidence" value="ECO:0007669"/>
    <property type="project" value="TreeGrafter"/>
</dbReference>
<dbReference type="InterPro" id="IPR004294">
    <property type="entry name" value="Carotenoid_Oase"/>
</dbReference>
<dbReference type="GO" id="GO:0046872">
    <property type="term" value="F:metal ion binding"/>
    <property type="evidence" value="ECO:0007669"/>
    <property type="project" value="UniProtKB-KW"/>
</dbReference>
<evidence type="ECO:0000313" key="7">
    <source>
        <dbReference type="Proteomes" id="UP000494365"/>
    </source>
</evidence>
<evidence type="ECO:0000256" key="3">
    <source>
        <dbReference type="ARBA" id="ARBA00023002"/>
    </source>
</evidence>
<keyword evidence="2 5" id="KW-0479">Metal-binding</keyword>
<feature type="binding site" evidence="5">
    <location>
        <position position="192"/>
    </location>
    <ligand>
        <name>Fe cation</name>
        <dbReference type="ChEBI" id="CHEBI:24875"/>
        <note>catalytic</note>
    </ligand>
</feature>
<organism evidence="6 7">
    <name type="scientific">Paraburkholderia ultramafica</name>
    <dbReference type="NCBI Taxonomy" id="1544867"/>
    <lineage>
        <taxon>Bacteria</taxon>
        <taxon>Pseudomonadati</taxon>
        <taxon>Pseudomonadota</taxon>
        <taxon>Betaproteobacteria</taxon>
        <taxon>Burkholderiales</taxon>
        <taxon>Burkholderiaceae</taxon>
        <taxon>Paraburkholderia</taxon>
    </lineage>
</organism>
<reference evidence="6 7" key="1">
    <citation type="submission" date="2020-04" db="EMBL/GenBank/DDBJ databases">
        <authorList>
            <person name="De Canck E."/>
        </authorList>
    </citation>
    <scope>NUCLEOTIDE SEQUENCE [LARGE SCALE GENOMIC DNA]</scope>
    <source>
        <strain evidence="6 7">LMG 28614</strain>
    </source>
</reference>
<evidence type="ECO:0000313" key="6">
    <source>
        <dbReference type="EMBL" id="CAB3779506.1"/>
    </source>
</evidence>
<comment type="similarity">
    <text evidence="1">Belongs to the carotenoid oxygenase family.</text>
</comment>
<name>A0A6S7B4W0_9BURK</name>
<keyword evidence="4 5" id="KW-0408">Iron</keyword>
<gene>
    <name evidence="6" type="ORF">LMG28614_00857</name>
</gene>
<keyword evidence="7" id="KW-1185">Reference proteome</keyword>
<sequence length="508" mass="56774">MTGHSLSVGAAPLHAAGFKTLTSELLLESVPTEGHFPDWLSGSLLRNGPAMFEAGDEPLNHHFDGYAMLHRFGFRNGAVSYRNRFLRSRSYEYVIEHRKLGYPVFGTRLDPDRARLLTEDLKRGGMPDVNAGVAFARFADQHVALTDGSTLAMAYDLETLETKGPIIWDDVLQREDCAGNEVEWFRRGTTAHCQLAPNGDIVNYFTQPGDAQRSTAYNFYRIRPGTLRREPIGVVQTDAPAYVHAFCVTEKYLVFPESPLRADVSVLRDGGSFLESLAWREGTPMILHVLEQATGRLVRRFEVRPSYVMHTINAYDEGDSIVLDVAAYDDGSHVAELYLNPELRREGGRLTHERVPELRSHARPVRFRLNLATGAATEEELAPVTVELPTIDYSRHNGRRYSRFYSTGISNDPEMIFYNQLASVDTESGRFTTWSQPGHFPGEPVFVRRPGGQREDDGILLSVVLDGTVGRSYVMALDPATLEPMAKAFLPHHMPCGFHGQFVSGEIA</sequence>
<evidence type="ECO:0000256" key="4">
    <source>
        <dbReference type="ARBA" id="ARBA00023004"/>
    </source>
</evidence>
<dbReference type="GO" id="GO:0010436">
    <property type="term" value="F:carotenoid dioxygenase activity"/>
    <property type="evidence" value="ECO:0007669"/>
    <property type="project" value="TreeGrafter"/>
</dbReference>
<comment type="cofactor">
    <cofactor evidence="5">
        <name>Fe(2+)</name>
        <dbReference type="ChEBI" id="CHEBI:29033"/>
    </cofactor>
    <text evidence="5">Binds 1 Fe(2+) ion per subunit.</text>
</comment>
<feature type="binding site" evidence="5">
    <location>
        <position position="310"/>
    </location>
    <ligand>
        <name>Fe cation</name>
        <dbReference type="ChEBI" id="CHEBI:24875"/>
        <note>catalytic</note>
    </ligand>
</feature>
<keyword evidence="3 6" id="KW-0560">Oxidoreductase</keyword>